<proteinExistence type="predicted"/>
<dbReference type="Proteomes" id="UP000061432">
    <property type="component" value="Chromosome"/>
</dbReference>
<protein>
    <submittedName>
        <fullName evidence="1">Uncharacterized protein</fullName>
    </submittedName>
</protein>
<dbReference type="AlphaFoldDB" id="A0A0C6FWJ9"/>
<reference evidence="2" key="2">
    <citation type="submission" date="2015-01" db="EMBL/GenBank/DDBJ databases">
        <title>Complete genome sequence of Methylobacterium aquaticum strain 22A.</title>
        <authorList>
            <person name="Tani A."/>
            <person name="Ogura Y."/>
            <person name="Hayashi T."/>
        </authorList>
    </citation>
    <scope>NUCLEOTIDE SEQUENCE [LARGE SCALE GENOMIC DNA]</scope>
    <source>
        <strain evidence="2">MA-22A</strain>
    </source>
</reference>
<dbReference type="KEGG" id="maqu:Maq22A_c23220"/>
<sequence>MFLTTSRKGAPFQSSRVRRSCVFDGAMEQATSRLLPILAHGFEERKRDAAAQEQVHQLLARMRAEGLYG</sequence>
<evidence type="ECO:0000313" key="1">
    <source>
        <dbReference type="EMBL" id="BAQ47605.1"/>
    </source>
</evidence>
<dbReference type="EMBL" id="AP014704">
    <property type="protein sequence ID" value="BAQ47605.1"/>
    <property type="molecule type" value="Genomic_DNA"/>
</dbReference>
<evidence type="ECO:0000313" key="2">
    <source>
        <dbReference type="Proteomes" id="UP000061432"/>
    </source>
</evidence>
<organism evidence="1 2">
    <name type="scientific">Methylobacterium aquaticum</name>
    <dbReference type="NCBI Taxonomy" id="270351"/>
    <lineage>
        <taxon>Bacteria</taxon>
        <taxon>Pseudomonadati</taxon>
        <taxon>Pseudomonadota</taxon>
        <taxon>Alphaproteobacteria</taxon>
        <taxon>Hyphomicrobiales</taxon>
        <taxon>Methylobacteriaceae</taxon>
        <taxon>Methylobacterium</taxon>
    </lineage>
</organism>
<dbReference type="PATRIC" id="fig|270351.10.peg.4473"/>
<reference evidence="1 2" key="1">
    <citation type="journal article" date="2015" name="Genome Announc.">
        <title>Complete Genome Sequence of Methylobacterium aquaticum Strain 22A, Isolated from Racomitrium japonicum Moss.</title>
        <authorList>
            <person name="Tani A."/>
            <person name="Ogura Y."/>
            <person name="Hayashi T."/>
            <person name="Kimbara K."/>
        </authorList>
    </citation>
    <scope>NUCLEOTIDE SEQUENCE [LARGE SCALE GENOMIC DNA]</scope>
    <source>
        <strain evidence="1 2">MA-22A</strain>
    </source>
</reference>
<gene>
    <name evidence="1" type="ORF">Maq22A_c23220</name>
</gene>
<accession>A0A0C6FWJ9</accession>
<name>A0A0C6FWJ9_9HYPH</name>